<dbReference type="EMBL" id="JAXOFX010000001">
    <property type="protein sequence ID" value="MDZ5470331.1"/>
    <property type="molecule type" value="Genomic_DNA"/>
</dbReference>
<proteinExistence type="predicted"/>
<comment type="caution">
    <text evidence="1">The sequence shown here is derived from an EMBL/GenBank/DDBJ whole genome shotgun (WGS) entry which is preliminary data.</text>
</comment>
<sequence>MDKAVIIRPFGFLGFHLCMKLLDEGIEVVGIHIGGSSHSSSSFEEKRMEIGRNANFIETDYLSEELEHTSVIFIDAYDLYFRGNKQEILIYTNIIKSIQKKTTGKIIFLLPNQILLENNEVHNKHRHMLTTNSIQEIYLPTVFGPWQPEEFTFQHFLVSKLKGNSEWTVNKTEDTEDAIFVRDVVEAIFELITNSDEKIVIKHQEKNSWYECAQYLKIPTNQGNNKKLVSEGNIKIKRIQPGITAEEGLEEQKRQIKHLIEER</sequence>
<reference evidence="1 2" key="1">
    <citation type="submission" date="2023-11" db="EMBL/GenBank/DDBJ databases">
        <title>Bacillus jintuensis, isolated from a mudflat on the Beibu Gulf coast.</title>
        <authorList>
            <person name="Li M."/>
        </authorList>
    </citation>
    <scope>NUCLEOTIDE SEQUENCE [LARGE SCALE GENOMIC DNA]</scope>
    <source>
        <strain evidence="1 2">31A1R</strain>
    </source>
</reference>
<dbReference type="InterPro" id="IPR036291">
    <property type="entry name" value="NAD(P)-bd_dom_sf"/>
</dbReference>
<gene>
    <name evidence="1" type="ORF">SM124_01085</name>
</gene>
<dbReference type="Proteomes" id="UP001290455">
    <property type="component" value="Unassembled WGS sequence"/>
</dbReference>
<dbReference type="SUPFAM" id="SSF51735">
    <property type="entry name" value="NAD(P)-binding Rossmann-fold domains"/>
    <property type="match status" value="1"/>
</dbReference>
<name>A0ABU5IT84_9BACI</name>
<protein>
    <submittedName>
        <fullName evidence="1">Uncharacterized protein</fullName>
    </submittedName>
</protein>
<dbReference type="RefSeq" id="WP_322444635.1">
    <property type="nucleotide sequence ID" value="NZ_JAXOFX010000001.1"/>
</dbReference>
<organism evidence="1 2">
    <name type="scientific">Robertmurraya mangrovi</name>
    <dbReference type="NCBI Taxonomy" id="3098077"/>
    <lineage>
        <taxon>Bacteria</taxon>
        <taxon>Bacillati</taxon>
        <taxon>Bacillota</taxon>
        <taxon>Bacilli</taxon>
        <taxon>Bacillales</taxon>
        <taxon>Bacillaceae</taxon>
        <taxon>Robertmurraya</taxon>
    </lineage>
</organism>
<evidence type="ECO:0000313" key="1">
    <source>
        <dbReference type="EMBL" id="MDZ5470331.1"/>
    </source>
</evidence>
<accession>A0ABU5IT84</accession>
<keyword evidence="2" id="KW-1185">Reference proteome</keyword>
<dbReference type="Gene3D" id="3.40.50.720">
    <property type="entry name" value="NAD(P)-binding Rossmann-like Domain"/>
    <property type="match status" value="1"/>
</dbReference>
<evidence type="ECO:0000313" key="2">
    <source>
        <dbReference type="Proteomes" id="UP001290455"/>
    </source>
</evidence>